<evidence type="ECO:0000256" key="3">
    <source>
        <dbReference type="ARBA" id="ARBA00004229"/>
    </source>
</evidence>
<protein>
    <recommendedName>
        <fullName evidence="5">isochorismate synthase</fullName>
        <ecNumber evidence="5">5.4.4.2</ecNumber>
    </recommendedName>
</protein>
<dbReference type="GO" id="GO:0008909">
    <property type="term" value="F:isochorismate synthase activity"/>
    <property type="evidence" value="ECO:0007669"/>
    <property type="project" value="UniProtKB-EC"/>
</dbReference>
<dbReference type="Pfam" id="PF00425">
    <property type="entry name" value="Chorismate_bind"/>
    <property type="match status" value="1"/>
</dbReference>
<evidence type="ECO:0000256" key="7">
    <source>
        <dbReference type="ARBA" id="ARBA00022640"/>
    </source>
</evidence>
<keyword evidence="14" id="KW-1185">Reference proteome</keyword>
<keyword evidence="10" id="KW-0809">Transit peptide</keyword>
<feature type="domain" description="Chorismate-utilising enzyme C-terminal" evidence="12">
    <location>
        <begin position="282"/>
        <end position="538"/>
    </location>
</feature>
<evidence type="ECO:0000313" key="14">
    <source>
        <dbReference type="Proteomes" id="UP001454036"/>
    </source>
</evidence>
<dbReference type="GO" id="GO:0006952">
    <property type="term" value="P:defense response"/>
    <property type="evidence" value="ECO:0007669"/>
    <property type="project" value="UniProtKB-KW"/>
</dbReference>
<keyword evidence="8" id="KW-0611">Plant defense</keyword>
<dbReference type="AlphaFoldDB" id="A0AAV3QNJ9"/>
<dbReference type="InterPro" id="IPR015890">
    <property type="entry name" value="Chorismate_C"/>
</dbReference>
<evidence type="ECO:0000256" key="10">
    <source>
        <dbReference type="ARBA" id="ARBA00022946"/>
    </source>
</evidence>
<dbReference type="InterPro" id="IPR005801">
    <property type="entry name" value="ADC_synthase"/>
</dbReference>
<name>A0AAV3QNJ9_LITER</name>
<keyword evidence="11" id="KW-0413">Isomerase</keyword>
<dbReference type="Proteomes" id="UP001454036">
    <property type="component" value="Unassembled WGS sequence"/>
</dbReference>
<accession>A0AAV3QNJ9</accession>
<keyword evidence="7" id="KW-0934">Plastid</keyword>
<evidence type="ECO:0000256" key="1">
    <source>
        <dbReference type="ARBA" id="ARBA00000799"/>
    </source>
</evidence>
<comment type="catalytic activity">
    <reaction evidence="1">
        <text>chorismate = isochorismate</text>
        <dbReference type="Rhea" id="RHEA:18985"/>
        <dbReference type="ChEBI" id="CHEBI:29748"/>
        <dbReference type="ChEBI" id="CHEBI:29780"/>
        <dbReference type="EC" id="5.4.4.2"/>
    </reaction>
</comment>
<evidence type="ECO:0000256" key="11">
    <source>
        <dbReference type="ARBA" id="ARBA00023235"/>
    </source>
</evidence>
<dbReference type="Gene3D" id="3.60.120.10">
    <property type="entry name" value="Anthranilate synthase"/>
    <property type="match status" value="1"/>
</dbReference>
<dbReference type="InterPro" id="IPR004561">
    <property type="entry name" value="IsoChor_synthase"/>
</dbReference>
<evidence type="ECO:0000256" key="2">
    <source>
        <dbReference type="ARBA" id="ARBA00001946"/>
    </source>
</evidence>
<comment type="caution">
    <text evidence="13">The sequence shown here is derived from an EMBL/GenBank/DDBJ whole genome shotgun (WGS) entry which is preliminary data.</text>
</comment>
<comment type="similarity">
    <text evidence="4">Belongs to the isochorismate synthase family.</text>
</comment>
<comment type="subcellular location">
    <subcellularLocation>
        <location evidence="3">Plastid</location>
        <location evidence="3">Chloroplast</location>
    </subcellularLocation>
</comment>
<organism evidence="13 14">
    <name type="scientific">Lithospermum erythrorhizon</name>
    <name type="common">Purple gromwell</name>
    <name type="synonym">Lithospermum officinale var. erythrorhizon</name>
    <dbReference type="NCBI Taxonomy" id="34254"/>
    <lineage>
        <taxon>Eukaryota</taxon>
        <taxon>Viridiplantae</taxon>
        <taxon>Streptophyta</taxon>
        <taxon>Embryophyta</taxon>
        <taxon>Tracheophyta</taxon>
        <taxon>Spermatophyta</taxon>
        <taxon>Magnoliopsida</taxon>
        <taxon>eudicotyledons</taxon>
        <taxon>Gunneridae</taxon>
        <taxon>Pentapetalae</taxon>
        <taxon>asterids</taxon>
        <taxon>lamiids</taxon>
        <taxon>Boraginales</taxon>
        <taxon>Boraginaceae</taxon>
        <taxon>Boraginoideae</taxon>
        <taxon>Lithospermeae</taxon>
        <taxon>Lithospermum</taxon>
    </lineage>
</organism>
<evidence type="ECO:0000256" key="4">
    <source>
        <dbReference type="ARBA" id="ARBA00005297"/>
    </source>
</evidence>
<dbReference type="PANTHER" id="PTHR47253:SF4">
    <property type="entry name" value="ISOCHORISMATE SYNTHASE 2, CHLOROPLASTIC"/>
    <property type="match status" value="1"/>
</dbReference>
<dbReference type="GO" id="GO:0042372">
    <property type="term" value="P:phylloquinone biosynthetic process"/>
    <property type="evidence" value="ECO:0007669"/>
    <property type="project" value="TreeGrafter"/>
</dbReference>
<dbReference type="NCBIfam" id="TIGR00543">
    <property type="entry name" value="isochor_syn"/>
    <property type="match status" value="1"/>
</dbReference>
<dbReference type="EMBL" id="BAABME010004968">
    <property type="protein sequence ID" value="GAA0164148.1"/>
    <property type="molecule type" value="Genomic_DNA"/>
</dbReference>
<reference evidence="13 14" key="1">
    <citation type="submission" date="2024-01" db="EMBL/GenBank/DDBJ databases">
        <title>The complete chloroplast genome sequence of Lithospermum erythrorhizon: insights into the phylogenetic relationship among Boraginaceae species and the maternal lineages of purple gromwells.</title>
        <authorList>
            <person name="Okada T."/>
            <person name="Watanabe K."/>
        </authorList>
    </citation>
    <scope>NUCLEOTIDE SEQUENCE [LARGE SCALE GENOMIC DNA]</scope>
</reference>
<dbReference type="PANTHER" id="PTHR47253">
    <property type="match status" value="1"/>
</dbReference>
<keyword evidence="6" id="KW-0150">Chloroplast</keyword>
<evidence type="ECO:0000256" key="8">
    <source>
        <dbReference type="ARBA" id="ARBA00022821"/>
    </source>
</evidence>
<dbReference type="InterPro" id="IPR044250">
    <property type="entry name" value="MenF-like"/>
</dbReference>
<dbReference type="EC" id="5.4.4.2" evidence="5"/>
<dbReference type="GO" id="GO:0009507">
    <property type="term" value="C:chloroplast"/>
    <property type="evidence" value="ECO:0007669"/>
    <property type="project" value="UniProtKB-SubCell"/>
</dbReference>
<evidence type="ECO:0000256" key="5">
    <source>
        <dbReference type="ARBA" id="ARBA00012824"/>
    </source>
</evidence>
<evidence type="ECO:0000313" key="13">
    <source>
        <dbReference type="EMBL" id="GAA0164148.1"/>
    </source>
</evidence>
<dbReference type="FunFam" id="3.60.120.10:FF:000005">
    <property type="entry name" value="isochorismate synthase, chloroplastic-like isoform X1"/>
    <property type="match status" value="1"/>
</dbReference>
<dbReference type="SUPFAM" id="SSF56322">
    <property type="entry name" value="ADC synthase"/>
    <property type="match status" value="1"/>
</dbReference>
<evidence type="ECO:0000259" key="12">
    <source>
        <dbReference type="Pfam" id="PF00425"/>
    </source>
</evidence>
<proteinExistence type="inferred from homology"/>
<gene>
    <name evidence="13" type="ORF">LIER_19853</name>
</gene>
<keyword evidence="9" id="KW-0460">Magnesium</keyword>
<evidence type="ECO:0000256" key="6">
    <source>
        <dbReference type="ARBA" id="ARBA00022528"/>
    </source>
</evidence>
<sequence>MELSKTFKSYILCPPYLPKHSGRHNHQICLVSMNGCQGYNTTTPVETIETRRLPPVLTHALAIDSLTSAIFDIKCNPPPFASGVIRLEVPVEQKIDAIEWLNSQHNHLLPRCFFGRNQSFDPQTVSNTDHNNVNGNGNCNINSQSSRVKLVSVAGVGAAVFFRHVHPFSLNDWRAIRRFLSKKCPLLHAYGAIRFDSSPYIVSEWEPFGSFYFMIPQVELDELDRSSIIAATVAWDDALFWTYRKAIAALEATMSQISTIILGSQDLFPYTLKGRITHVPNRKSWDTAVSQALQMINKEDSTLTKVVLARRSQIHTTTYINPLIWLARFKVDGGNAYQFFLQPPESPAFIGNTPENLFHRSELKIRSEALAGTRARGRTESLDLQIGYDLLSSYKDHNEFAIVRDCIRRKLEDICSCVSVKPTKALRKLPRVQHLYACLTGTLQSEDDEFRILTSLHPTPAVCGFPMEEAMVLIKKTENFDRGMYAGPIGWFGGGESEFAVGIRSALVDKSHGAFIYAGTGIVEGSDSYLEWEELELKISQFMKLMKEDEVCQESTI</sequence>
<comment type="cofactor">
    <cofactor evidence="2">
        <name>Mg(2+)</name>
        <dbReference type="ChEBI" id="CHEBI:18420"/>
    </cofactor>
</comment>
<evidence type="ECO:0000256" key="9">
    <source>
        <dbReference type="ARBA" id="ARBA00022842"/>
    </source>
</evidence>